<accession>A0A4P9W851</accession>
<evidence type="ECO:0000313" key="2">
    <source>
        <dbReference type="Proteomes" id="UP000269721"/>
    </source>
</evidence>
<protein>
    <submittedName>
        <fullName evidence="1">Uncharacterized protein</fullName>
    </submittedName>
</protein>
<dbReference type="Proteomes" id="UP000269721">
    <property type="component" value="Unassembled WGS sequence"/>
</dbReference>
<sequence>MGTAGATLDVLLVLTRSRAKELPADASLSSRFAASSPAPTPYLIVRFAATLPPPFPAPLLSRLFYGLRIPTRPAWLLDRHRYGGKNQLLSIIIRLETRRDNGSWAPEVAKRGPCDGAPIPGHASWLVTGVNLHL</sequence>
<organism evidence="1 2">
    <name type="scientific">Blyttiomyces helicus</name>
    <dbReference type="NCBI Taxonomy" id="388810"/>
    <lineage>
        <taxon>Eukaryota</taxon>
        <taxon>Fungi</taxon>
        <taxon>Fungi incertae sedis</taxon>
        <taxon>Chytridiomycota</taxon>
        <taxon>Chytridiomycota incertae sedis</taxon>
        <taxon>Chytridiomycetes</taxon>
        <taxon>Chytridiomycetes incertae sedis</taxon>
        <taxon>Blyttiomyces</taxon>
    </lineage>
</organism>
<evidence type="ECO:0000313" key="1">
    <source>
        <dbReference type="EMBL" id="RKO87613.1"/>
    </source>
</evidence>
<name>A0A4P9W851_9FUNG</name>
<dbReference type="EMBL" id="KZ997292">
    <property type="protein sequence ID" value="RKO87613.1"/>
    <property type="molecule type" value="Genomic_DNA"/>
</dbReference>
<keyword evidence="2" id="KW-1185">Reference proteome</keyword>
<reference evidence="2" key="1">
    <citation type="journal article" date="2018" name="Nat. Microbiol.">
        <title>Leveraging single-cell genomics to expand the fungal tree of life.</title>
        <authorList>
            <person name="Ahrendt S.R."/>
            <person name="Quandt C.A."/>
            <person name="Ciobanu D."/>
            <person name="Clum A."/>
            <person name="Salamov A."/>
            <person name="Andreopoulos B."/>
            <person name="Cheng J.F."/>
            <person name="Woyke T."/>
            <person name="Pelin A."/>
            <person name="Henrissat B."/>
            <person name="Reynolds N.K."/>
            <person name="Benny G.L."/>
            <person name="Smith M.E."/>
            <person name="James T.Y."/>
            <person name="Grigoriev I.V."/>
        </authorList>
    </citation>
    <scope>NUCLEOTIDE SEQUENCE [LARGE SCALE GENOMIC DNA]</scope>
</reference>
<dbReference type="AlphaFoldDB" id="A0A4P9W851"/>
<gene>
    <name evidence="1" type="ORF">BDK51DRAFT_48440</name>
</gene>
<proteinExistence type="predicted"/>